<sequence length="60" mass="6788">MKILQIDPTAHGTFVKGFIPKRGTDFVSDLKYVLACIKFAHLNRSTFQFIHAPPPPIFDT</sequence>
<evidence type="ECO:0000313" key="2">
    <source>
        <dbReference type="Proteomes" id="UP000186922"/>
    </source>
</evidence>
<dbReference type="AlphaFoldDB" id="A0A1D1VHB8"/>
<evidence type="ECO:0000313" key="1">
    <source>
        <dbReference type="EMBL" id="GAV01045.1"/>
    </source>
</evidence>
<reference evidence="1 2" key="1">
    <citation type="journal article" date="2016" name="Nat. Commun.">
        <title>Extremotolerant tardigrade genome and improved radiotolerance of human cultured cells by tardigrade-unique protein.</title>
        <authorList>
            <person name="Hashimoto T."/>
            <person name="Horikawa D.D."/>
            <person name="Saito Y."/>
            <person name="Kuwahara H."/>
            <person name="Kozuka-Hata H."/>
            <person name="Shin-I T."/>
            <person name="Minakuchi Y."/>
            <person name="Ohishi K."/>
            <person name="Motoyama A."/>
            <person name="Aizu T."/>
            <person name="Enomoto A."/>
            <person name="Kondo K."/>
            <person name="Tanaka S."/>
            <person name="Hara Y."/>
            <person name="Koshikawa S."/>
            <person name="Sagara H."/>
            <person name="Miura T."/>
            <person name="Yokobori S."/>
            <person name="Miyagawa K."/>
            <person name="Suzuki Y."/>
            <person name="Kubo T."/>
            <person name="Oyama M."/>
            <person name="Kohara Y."/>
            <person name="Fujiyama A."/>
            <person name="Arakawa K."/>
            <person name="Katayama T."/>
            <person name="Toyoda A."/>
            <person name="Kunieda T."/>
        </authorList>
    </citation>
    <scope>NUCLEOTIDE SEQUENCE [LARGE SCALE GENOMIC DNA]</scope>
    <source>
        <strain evidence="1 2">YOKOZUNA-1</strain>
    </source>
</reference>
<name>A0A1D1VHB8_RAMVA</name>
<protein>
    <submittedName>
        <fullName evidence="1">Uncharacterized protein</fullName>
    </submittedName>
</protein>
<keyword evidence="2" id="KW-1185">Reference proteome</keyword>
<accession>A0A1D1VHB8</accession>
<gene>
    <name evidence="1" type="primary">RvY_11816-1</name>
    <name evidence="1" type="synonym">RvY_11816.1</name>
    <name evidence="1" type="ORF">RvY_11816</name>
</gene>
<dbReference type="Proteomes" id="UP000186922">
    <property type="component" value="Unassembled WGS sequence"/>
</dbReference>
<dbReference type="EMBL" id="BDGG01000006">
    <property type="protein sequence ID" value="GAV01045.1"/>
    <property type="molecule type" value="Genomic_DNA"/>
</dbReference>
<proteinExistence type="predicted"/>
<comment type="caution">
    <text evidence="1">The sequence shown here is derived from an EMBL/GenBank/DDBJ whole genome shotgun (WGS) entry which is preliminary data.</text>
</comment>
<organism evidence="1 2">
    <name type="scientific">Ramazzottius varieornatus</name>
    <name type="common">Water bear</name>
    <name type="synonym">Tardigrade</name>
    <dbReference type="NCBI Taxonomy" id="947166"/>
    <lineage>
        <taxon>Eukaryota</taxon>
        <taxon>Metazoa</taxon>
        <taxon>Ecdysozoa</taxon>
        <taxon>Tardigrada</taxon>
        <taxon>Eutardigrada</taxon>
        <taxon>Parachela</taxon>
        <taxon>Hypsibioidea</taxon>
        <taxon>Ramazzottiidae</taxon>
        <taxon>Ramazzottius</taxon>
    </lineage>
</organism>